<reference evidence="14" key="1">
    <citation type="journal article" date="2020" name="mSystems">
        <title>Genome- and Community-Level Interaction Insights into Carbon Utilization and Element Cycling Functions of Hydrothermarchaeota in Hydrothermal Sediment.</title>
        <authorList>
            <person name="Zhou Z."/>
            <person name="Liu Y."/>
            <person name="Xu W."/>
            <person name="Pan J."/>
            <person name="Luo Z.H."/>
            <person name="Li M."/>
        </authorList>
    </citation>
    <scope>NUCLEOTIDE SEQUENCE [LARGE SCALE GENOMIC DNA]</scope>
    <source>
        <strain evidence="14">SpSt-402</strain>
    </source>
</reference>
<name>A0A832M1U6_9CYAN</name>
<evidence type="ECO:0000256" key="7">
    <source>
        <dbReference type="ARBA" id="ARBA00023136"/>
    </source>
</evidence>
<dbReference type="CDD" id="cd01347">
    <property type="entry name" value="ligand_gated_channel"/>
    <property type="match status" value="1"/>
</dbReference>
<evidence type="ECO:0000256" key="4">
    <source>
        <dbReference type="ARBA" id="ARBA00022692"/>
    </source>
</evidence>
<dbReference type="PANTHER" id="PTHR30069:SF29">
    <property type="entry name" value="HEMOGLOBIN AND HEMOGLOBIN-HAPTOGLOBIN-BINDING PROTEIN 1-RELATED"/>
    <property type="match status" value="1"/>
</dbReference>
<evidence type="ECO:0000256" key="2">
    <source>
        <dbReference type="ARBA" id="ARBA00022448"/>
    </source>
</evidence>
<evidence type="ECO:0000259" key="13">
    <source>
        <dbReference type="Pfam" id="PF07715"/>
    </source>
</evidence>
<accession>A0A832M1U6</accession>
<evidence type="ECO:0000256" key="1">
    <source>
        <dbReference type="ARBA" id="ARBA00004571"/>
    </source>
</evidence>
<dbReference type="PROSITE" id="PS52016">
    <property type="entry name" value="TONB_DEPENDENT_REC_3"/>
    <property type="match status" value="1"/>
</dbReference>
<comment type="subcellular location">
    <subcellularLocation>
        <location evidence="1 10">Cell outer membrane</location>
        <topology evidence="1 10">Multi-pass membrane protein</topology>
    </subcellularLocation>
</comment>
<evidence type="ECO:0000256" key="5">
    <source>
        <dbReference type="ARBA" id="ARBA00022729"/>
    </source>
</evidence>
<keyword evidence="8 14" id="KW-0675">Receptor</keyword>
<dbReference type="Gene3D" id="2.170.130.10">
    <property type="entry name" value="TonB-dependent receptor, plug domain"/>
    <property type="match status" value="1"/>
</dbReference>
<dbReference type="AlphaFoldDB" id="A0A832M1U6"/>
<dbReference type="InterPro" id="IPR012910">
    <property type="entry name" value="Plug_dom"/>
</dbReference>
<sequence>MLRLQDYQRPISDAHWLQSQKCGGEGEVWQCEPFSQNSPSPVEEDEEDEEEIVVEGQKQPPTTSPVYTITGDEIQKQGVESLTEVLRSLPGFAINDTGFGADIHTGLYYRGTTLNQNLFLLNGRSLNTNISTYHGATDLNNILTSGIDRIELLSGTAATLYGSEAFGGIVNILTKDPTGQPFRANAQVQAGSYGQQNYRANVSGSANALGYALGYERFQADNDYRVPKGAANRGPDGRLFNGDVQFDNYFGQVAYQVDSRNILSLDAFKTTSRKGLLYFGFPLQRDRLNHDGLNIGLSWRGLVGAGDDSVVTANLGYNRNYFNTYGPTQNIFYRQGSLDSTILTARVEHNWQVSPLYNLRYGMDVKGDLFTGETLSDVPRLIRFNEVEERDRTNIALFALNTFKILDNVQFELGLRQTFNSEYGNSADPSVGFRWDLTPTLAVRSSWVSVRRFPGLDQLYLFDTVHNWLPNPNLKPELGSAWTAGLDIRLNSSVSAQLTYFGNSLENRISVVAGRWENIGLVNTNGFEAAIRWQITPQFSALANYTYTDARIKTGADKGLQLSTVPFSVAQIGFGYNWNGWQVNLYANYNSGSRRALFTAIGDNPRDFSPSWLNLDLNAKIPILKNLALLIYLENLANVSYEKVNRIYQPGLTFRLGLSATI</sequence>
<proteinExistence type="inferred from homology"/>
<evidence type="ECO:0000256" key="11">
    <source>
        <dbReference type="RuleBase" id="RU003357"/>
    </source>
</evidence>
<organism evidence="14">
    <name type="scientific">Oscillatoriales cyanobacterium SpSt-402</name>
    <dbReference type="NCBI Taxonomy" id="2282168"/>
    <lineage>
        <taxon>Bacteria</taxon>
        <taxon>Bacillati</taxon>
        <taxon>Cyanobacteriota</taxon>
        <taxon>Cyanophyceae</taxon>
        <taxon>Oscillatoriophycideae</taxon>
        <taxon>Oscillatoriales</taxon>
    </lineage>
</organism>
<keyword evidence="3 10" id="KW-1134">Transmembrane beta strand</keyword>
<keyword evidence="7 10" id="KW-0472">Membrane</keyword>
<dbReference type="InterPro" id="IPR037066">
    <property type="entry name" value="Plug_dom_sf"/>
</dbReference>
<dbReference type="Gene3D" id="2.40.170.20">
    <property type="entry name" value="TonB-dependent receptor, beta-barrel domain"/>
    <property type="match status" value="1"/>
</dbReference>
<dbReference type="GO" id="GO:0015344">
    <property type="term" value="F:siderophore uptake transmembrane transporter activity"/>
    <property type="evidence" value="ECO:0007669"/>
    <property type="project" value="TreeGrafter"/>
</dbReference>
<evidence type="ECO:0000313" key="14">
    <source>
        <dbReference type="EMBL" id="HGW92734.1"/>
    </source>
</evidence>
<keyword evidence="4 10" id="KW-0812">Transmembrane</keyword>
<dbReference type="Pfam" id="PF00593">
    <property type="entry name" value="TonB_dep_Rec_b-barrel"/>
    <property type="match status" value="1"/>
</dbReference>
<comment type="caution">
    <text evidence="14">The sequence shown here is derived from an EMBL/GenBank/DDBJ whole genome shotgun (WGS) entry which is preliminary data.</text>
</comment>
<keyword evidence="6 11" id="KW-0798">TonB box</keyword>
<comment type="similarity">
    <text evidence="10 11">Belongs to the TonB-dependent receptor family.</text>
</comment>
<keyword evidence="2 10" id="KW-0813">Transport</keyword>
<evidence type="ECO:0000259" key="12">
    <source>
        <dbReference type="Pfam" id="PF00593"/>
    </source>
</evidence>
<dbReference type="GO" id="GO:0009279">
    <property type="term" value="C:cell outer membrane"/>
    <property type="evidence" value="ECO:0007669"/>
    <property type="project" value="UniProtKB-SubCell"/>
</dbReference>
<feature type="domain" description="TonB-dependent receptor-like beta-barrel" evidence="12">
    <location>
        <begin position="285"/>
        <end position="636"/>
    </location>
</feature>
<keyword evidence="9 10" id="KW-0998">Cell outer membrane</keyword>
<gene>
    <name evidence="14" type="ORF">ENR47_00410</name>
</gene>
<dbReference type="EMBL" id="DSRD01000027">
    <property type="protein sequence ID" value="HGW92734.1"/>
    <property type="molecule type" value="Genomic_DNA"/>
</dbReference>
<dbReference type="InterPro" id="IPR000531">
    <property type="entry name" value="Beta-barrel_TonB"/>
</dbReference>
<dbReference type="SUPFAM" id="SSF56935">
    <property type="entry name" value="Porins"/>
    <property type="match status" value="1"/>
</dbReference>
<evidence type="ECO:0000256" key="10">
    <source>
        <dbReference type="PROSITE-ProRule" id="PRU01360"/>
    </source>
</evidence>
<evidence type="ECO:0000256" key="3">
    <source>
        <dbReference type="ARBA" id="ARBA00022452"/>
    </source>
</evidence>
<dbReference type="Pfam" id="PF07715">
    <property type="entry name" value="Plug"/>
    <property type="match status" value="1"/>
</dbReference>
<evidence type="ECO:0000256" key="9">
    <source>
        <dbReference type="ARBA" id="ARBA00023237"/>
    </source>
</evidence>
<dbReference type="InterPro" id="IPR039426">
    <property type="entry name" value="TonB-dep_rcpt-like"/>
</dbReference>
<dbReference type="GO" id="GO:0044718">
    <property type="term" value="P:siderophore transmembrane transport"/>
    <property type="evidence" value="ECO:0007669"/>
    <property type="project" value="TreeGrafter"/>
</dbReference>
<feature type="domain" description="TonB-dependent receptor plug" evidence="13">
    <location>
        <begin position="62"/>
        <end position="169"/>
    </location>
</feature>
<keyword evidence="5" id="KW-0732">Signal</keyword>
<protein>
    <submittedName>
        <fullName evidence="14">TonB-dependent receptor</fullName>
    </submittedName>
</protein>
<evidence type="ECO:0000256" key="8">
    <source>
        <dbReference type="ARBA" id="ARBA00023170"/>
    </source>
</evidence>
<evidence type="ECO:0000256" key="6">
    <source>
        <dbReference type="ARBA" id="ARBA00023077"/>
    </source>
</evidence>
<dbReference type="InterPro" id="IPR036942">
    <property type="entry name" value="Beta-barrel_TonB_sf"/>
</dbReference>
<dbReference type="PANTHER" id="PTHR30069">
    <property type="entry name" value="TONB-DEPENDENT OUTER MEMBRANE RECEPTOR"/>
    <property type="match status" value="1"/>
</dbReference>